<feature type="compositionally biased region" description="Basic residues" evidence="1">
    <location>
        <begin position="1448"/>
        <end position="1457"/>
    </location>
</feature>
<feature type="region of interest" description="Disordered" evidence="1">
    <location>
        <begin position="1680"/>
        <end position="1715"/>
    </location>
</feature>
<feature type="region of interest" description="Disordered" evidence="1">
    <location>
        <begin position="1135"/>
        <end position="1212"/>
    </location>
</feature>
<feature type="region of interest" description="Disordered" evidence="1">
    <location>
        <begin position="1349"/>
        <end position="1398"/>
    </location>
</feature>
<feature type="compositionally biased region" description="Low complexity" evidence="1">
    <location>
        <begin position="1577"/>
        <end position="1587"/>
    </location>
</feature>
<feature type="region of interest" description="Disordered" evidence="1">
    <location>
        <begin position="1730"/>
        <end position="1764"/>
    </location>
</feature>
<feature type="compositionally biased region" description="Low complexity" evidence="1">
    <location>
        <begin position="1387"/>
        <end position="1396"/>
    </location>
</feature>
<feature type="compositionally biased region" description="Low complexity" evidence="1">
    <location>
        <begin position="1542"/>
        <end position="1555"/>
    </location>
</feature>
<accession>A0A0S4JP34</accession>
<keyword evidence="3" id="KW-1185">Reference proteome</keyword>
<feature type="compositionally biased region" description="Low complexity" evidence="1">
    <location>
        <begin position="1428"/>
        <end position="1447"/>
    </location>
</feature>
<evidence type="ECO:0000313" key="3">
    <source>
        <dbReference type="Proteomes" id="UP000051952"/>
    </source>
</evidence>
<dbReference type="Proteomes" id="UP000051952">
    <property type="component" value="Unassembled WGS sequence"/>
</dbReference>
<proteinExistence type="predicted"/>
<feature type="region of interest" description="Disordered" evidence="1">
    <location>
        <begin position="1032"/>
        <end position="1117"/>
    </location>
</feature>
<feature type="compositionally biased region" description="Basic and acidic residues" evidence="1">
    <location>
        <begin position="1036"/>
        <end position="1047"/>
    </location>
</feature>
<feature type="compositionally biased region" description="Low complexity" evidence="1">
    <location>
        <begin position="761"/>
        <end position="772"/>
    </location>
</feature>
<evidence type="ECO:0000256" key="1">
    <source>
        <dbReference type="SAM" id="MobiDB-lite"/>
    </source>
</evidence>
<reference evidence="3" key="1">
    <citation type="submission" date="2015-09" db="EMBL/GenBank/DDBJ databases">
        <authorList>
            <consortium name="Pathogen Informatics"/>
        </authorList>
    </citation>
    <scope>NUCLEOTIDE SEQUENCE [LARGE SCALE GENOMIC DNA]</scope>
    <source>
        <strain evidence="3">Lake Konstanz</strain>
    </source>
</reference>
<sequence>MVQGRLVGLKSAEALPSSVVVSQDGVNDVNRVLALIPDAAAVSQVLTDYLIAHGENSEDDAKTMTFDLGKHLFAKLNPRNVETEAALRQAFSQAHLAIASNDDGDGHDDGMSVSPKFSNQDDSSLSLLVHPCGSIRRAVATGFAVRLLVGLKPTKSSDVALSRLQPQALLANTFYVGNNGHYSVDEAVKAASKRLHVSVTNLPDSEFFDIAEGVVLYNPSHYWSLMTTCDIPLRQDDESTPTDGGTDAEGKPVRLMALWRSRWFVALELVRRLLYARDYGAFFVGSPFLLLSGRFSMEVPEFPLLKLEDRQGNIFEAILNRVDRVTVQKFGAFLQRAVAKGSIEYAVRQAKVAGVIRAIGEAIGSIRTPIKTVDLCLQTLTIIAQNVRCHRPQSLFFHELFPSGFAGDLMEHGFVTASGRSDDSLGLPIPSLITKNFLHRRDAWAVLSHLHPTFVHINERLVQEACRRALPQHFLSQENANPKQHNSQADESSPTHYRSSDDLFMIASAMVILSHATTNVNARRNQLSNLRPCIAQLIAGILETLRSGHTKIPGWVSQQTRLALSSIRIVKAVLEDWIAESKETTGLDAASDTKPKVTSPIYPTLLADICRVIDAAPLLSSLTSTALQVVELLIQESLSNDLLSLALSSGKVDTDTAGNPFAPIVATIQRRFLDVGFDDDCNDHTTTLTDVTIKDDIVKSVLSILLTICLKLNNIGDAGSVAISLGVHQCHDWGLELVAAINNGGVPTPSSLLEVTGDRATNNNSAAAPAPTKQRSETDDHATSAAAPTTSFVASQSWKQLAASSHAVYVELFDRCDVTSIAAAASALGQLLKLQPELSISFEHLFSRSTLWLGKPIYELLEGEERRLEAELGEEGKGLINTSRNAILCGFLELVKTFVSSPTVASDDATVPALCALVLHFRQDVPYLNHLLQALLNAVSNGAKKSAYHPHRTLLRSVADASKTSGKLSTKLFAILDDKEKKQKSSGKETTQNEASATNPSLAGFAIIARSVSASKKPIIAKEDSARKIIRSSLSKAKDAQRSDEAGRKKRAAAEQAEERQNNNANYSRGAPYNDQQQQQQRQSTRASEAAPRAEEIAAVNGRDAKGNTKKMVSMRGDDGGINLDLLTLRIAQKQKTTTDTPQERPAKPTSWANVAKSAKTIEEREDEANRAAAAEEERLQKAAAERAVRRKAAQEEEKRNQQDSDRRYRLEEEVKRNRGAIDVVDDFSSRPSPSTVDVHALLNMVLTAPGSVIRKAPAAEPQRQQASVIPRLTTVDDEEVGLGTVPSLSANAAIASLAQLRLGTEGSTVVHRAAYTSATVQQAPPHQQQTPPQQSPLNALLQAPNYAAHQQPPHHYQQQAQQLQSQLPPPPPQSLSKDSSMPSYFTTATNPTTTNREVDGSIWHAEASLGAGYSTGQHHHAGVPSLQQQRVAPPSQQQQQQHIFPTPHHHHHHHHIPQQQQRGQFEEWGVQSAAPPTTAAGGARRSPPAQGNPWAHIPPPQQQQSQLPFPQSSNSGFPLGGGGQHHHHHHYSNSVAPPPSFTQQQQHQHSPSTSLFHAPPSSSSYTTSVMAPPPSHLQQQQQRQPHQVPPPHPQQQQQRVWLPGMNPQGGQSIAPPVRDIRVGGAPPNGIPPGVSPYGGGAGPNGAPLHHMPPHQPPQPSVSVGFQNLSQQRPALPTTVTVGGRQAGAPWPPMSQPAPGFPQQVPSITIGGRAPPTAATLQQLPLSQPPQVQGVRVGHSQNGGDSAPAPNPYASATTTGNFGF</sequence>
<feature type="region of interest" description="Disordered" evidence="1">
    <location>
        <begin position="1413"/>
        <end position="1665"/>
    </location>
</feature>
<feature type="region of interest" description="Disordered" evidence="1">
    <location>
        <begin position="761"/>
        <end position="786"/>
    </location>
</feature>
<feature type="compositionally biased region" description="Polar residues" evidence="1">
    <location>
        <begin position="1561"/>
        <end position="1570"/>
    </location>
</feature>
<protein>
    <submittedName>
        <fullName evidence="2">Uncharacterized protein</fullName>
    </submittedName>
</protein>
<feature type="compositionally biased region" description="Low complexity" evidence="1">
    <location>
        <begin position="1474"/>
        <end position="1486"/>
    </location>
</feature>
<evidence type="ECO:0000313" key="2">
    <source>
        <dbReference type="EMBL" id="CUG91102.1"/>
    </source>
</evidence>
<gene>
    <name evidence="2" type="ORF">BSAL_30210</name>
</gene>
<name>A0A0S4JP34_BODSA</name>
<dbReference type="EMBL" id="CYKH01001890">
    <property type="protein sequence ID" value="CUG91102.1"/>
    <property type="molecule type" value="Genomic_DNA"/>
</dbReference>
<feature type="compositionally biased region" description="Pro residues" evidence="1">
    <location>
        <begin position="1690"/>
        <end position="1700"/>
    </location>
</feature>
<organism evidence="2 3">
    <name type="scientific">Bodo saltans</name>
    <name type="common">Flagellated protozoan</name>
    <dbReference type="NCBI Taxonomy" id="75058"/>
    <lineage>
        <taxon>Eukaryota</taxon>
        <taxon>Discoba</taxon>
        <taxon>Euglenozoa</taxon>
        <taxon>Kinetoplastea</taxon>
        <taxon>Metakinetoplastina</taxon>
        <taxon>Eubodonida</taxon>
        <taxon>Bodonidae</taxon>
        <taxon>Bodo</taxon>
    </lineage>
</organism>
<dbReference type="VEuPathDB" id="TriTrypDB:BSAL_30210"/>
<feature type="compositionally biased region" description="Basic and acidic residues" evidence="1">
    <location>
        <begin position="1160"/>
        <end position="1212"/>
    </location>
</feature>
<feature type="compositionally biased region" description="Polar residues" evidence="1">
    <location>
        <begin position="1754"/>
        <end position="1764"/>
    </location>
</feature>
<feature type="compositionally biased region" description="Low complexity" evidence="1">
    <location>
        <begin position="1503"/>
        <end position="1516"/>
    </location>
</feature>
<feature type="compositionally biased region" description="Low complexity" evidence="1">
    <location>
        <begin position="1349"/>
        <end position="1367"/>
    </location>
</feature>
<feature type="region of interest" description="Disordered" evidence="1">
    <location>
        <begin position="476"/>
        <end position="497"/>
    </location>
</feature>